<feature type="compositionally biased region" description="Basic and acidic residues" evidence="1">
    <location>
        <begin position="10"/>
        <end position="23"/>
    </location>
</feature>
<evidence type="ECO:0000313" key="2">
    <source>
        <dbReference type="EMBL" id="GAA1604600.1"/>
    </source>
</evidence>
<gene>
    <name evidence="2" type="ORF">GCM10009789_68220</name>
</gene>
<dbReference type="EMBL" id="BAAAOS010000054">
    <property type="protein sequence ID" value="GAA1604600.1"/>
    <property type="molecule type" value="Genomic_DNA"/>
</dbReference>
<organism evidence="2 3">
    <name type="scientific">Kribbella sancticallisti</name>
    <dbReference type="NCBI Taxonomy" id="460087"/>
    <lineage>
        <taxon>Bacteria</taxon>
        <taxon>Bacillati</taxon>
        <taxon>Actinomycetota</taxon>
        <taxon>Actinomycetes</taxon>
        <taxon>Propionibacteriales</taxon>
        <taxon>Kribbellaceae</taxon>
        <taxon>Kribbella</taxon>
    </lineage>
</organism>
<dbReference type="Proteomes" id="UP001500393">
    <property type="component" value="Unassembled WGS sequence"/>
</dbReference>
<accession>A0ABP4Q9E1</accession>
<protein>
    <submittedName>
        <fullName evidence="2">Uncharacterized protein</fullName>
    </submittedName>
</protein>
<proteinExistence type="predicted"/>
<feature type="region of interest" description="Disordered" evidence="1">
    <location>
        <begin position="1"/>
        <end position="23"/>
    </location>
</feature>
<sequence>MAGLGGECSRGGRDGEQCRGRDREDAKEFHWAVLLWTVLAMGGARVSRKLLLASIVDQGAVQRFSLEISGTGEGMP</sequence>
<evidence type="ECO:0000256" key="1">
    <source>
        <dbReference type="SAM" id="MobiDB-lite"/>
    </source>
</evidence>
<evidence type="ECO:0000313" key="3">
    <source>
        <dbReference type="Proteomes" id="UP001500393"/>
    </source>
</evidence>
<comment type="caution">
    <text evidence="2">The sequence shown here is derived from an EMBL/GenBank/DDBJ whole genome shotgun (WGS) entry which is preliminary data.</text>
</comment>
<keyword evidence="3" id="KW-1185">Reference proteome</keyword>
<name>A0ABP4Q9E1_9ACTN</name>
<reference evidence="3" key="1">
    <citation type="journal article" date="2019" name="Int. J. Syst. Evol. Microbiol.">
        <title>The Global Catalogue of Microorganisms (GCM) 10K type strain sequencing project: providing services to taxonomists for standard genome sequencing and annotation.</title>
        <authorList>
            <consortium name="The Broad Institute Genomics Platform"/>
            <consortium name="The Broad Institute Genome Sequencing Center for Infectious Disease"/>
            <person name="Wu L."/>
            <person name="Ma J."/>
        </authorList>
    </citation>
    <scope>NUCLEOTIDE SEQUENCE [LARGE SCALE GENOMIC DNA]</scope>
    <source>
        <strain evidence="3">JCM 14969</strain>
    </source>
</reference>